<keyword evidence="1" id="KW-0812">Transmembrane</keyword>
<keyword evidence="1" id="KW-1133">Transmembrane helix</keyword>
<reference evidence="2 3" key="1">
    <citation type="submission" date="2016-05" db="EMBL/GenBank/DDBJ databases">
        <title>A degradative enzymes factory behind the ericoid mycorrhizal symbiosis.</title>
        <authorList>
            <consortium name="DOE Joint Genome Institute"/>
            <person name="Martino E."/>
            <person name="Morin E."/>
            <person name="Grelet G."/>
            <person name="Kuo A."/>
            <person name="Kohler A."/>
            <person name="Daghino S."/>
            <person name="Barry K."/>
            <person name="Choi C."/>
            <person name="Cichocki N."/>
            <person name="Clum A."/>
            <person name="Copeland A."/>
            <person name="Hainaut M."/>
            <person name="Haridas S."/>
            <person name="Labutti K."/>
            <person name="Lindquist E."/>
            <person name="Lipzen A."/>
            <person name="Khouja H.-R."/>
            <person name="Murat C."/>
            <person name="Ohm R."/>
            <person name="Olson A."/>
            <person name="Spatafora J."/>
            <person name="Veneault-Fourrey C."/>
            <person name="Henrissat B."/>
            <person name="Grigoriev I."/>
            <person name="Martin F."/>
            <person name="Perotto S."/>
        </authorList>
    </citation>
    <scope>NUCLEOTIDE SEQUENCE [LARGE SCALE GENOMIC DNA]</scope>
    <source>
        <strain evidence="2 3">UAMH 7357</strain>
    </source>
</reference>
<sequence length="130" mass="14948">MGASTGFLEGLFFNFISLHAEAAWCVVLSLVILYDMYDSQQTPCRAPNTQLYKPKWFLYLMGRRNSPVIGHLNNDKIVFGCKSRDRAGPRRRKFFLSDCTSLIRTFKNGLPRCWSAGSMQRFTARSFYVS</sequence>
<accession>A0A2J6QGB2</accession>
<feature type="transmembrane region" description="Helical" evidence="1">
    <location>
        <begin position="12"/>
        <end position="34"/>
    </location>
</feature>
<dbReference type="EMBL" id="KZ613470">
    <property type="protein sequence ID" value="PMD25290.1"/>
    <property type="molecule type" value="Genomic_DNA"/>
</dbReference>
<dbReference type="AlphaFoldDB" id="A0A2J6QGB2"/>
<keyword evidence="1" id="KW-0472">Membrane</keyword>
<protein>
    <submittedName>
        <fullName evidence="2">Uncharacterized protein</fullName>
    </submittedName>
</protein>
<organism evidence="2 3">
    <name type="scientific">Hyaloscypha hepaticicola</name>
    <dbReference type="NCBI Taxonomy" id="2082293"/>
    <lineage>
        <taxon>Eukaryota</taxon>
        <taxon>Fungi</taxon>
        <taxon>Dikarya</taxon>
        <taxon>Ascomycota</taxon>
        <taxon>Pezizomycotina</taxon>
        <taxon>Leotiomycetes</taxon>
        <taxon>Helotiales</taxon>
        <taxon>Hyaloscyphaceae</taxon>
        <taxon>Hyaloscypha</taxon>
    </lineage>
</organism>
<evidence type="ECO:0000256" key="1">
    <source>
        <dbReference type="SAM" id="Phobius"/>
    </source>
</evidence>
<name>A0A2J6QGB2_9HELO</name>
<proteinExistence type="predicted"/>
<evidence type="ECO:0000313" key="3">
    <source>
        <dbReference type="Proteomes" id="UP000235672"/>
    </source>
</evidence>
<dbReference type="Proteomes" id="UP000235672">
    <property type="component" value="Unassembled WGS sequence"/>
</dbReference>
<evidence type="ECO:0000313" key="2">
    <source>
        <dbReference type="EMBL" id="PMD25290.1"/>
    </source>
</evidence>
<keyword evidence="3" id="KW-1185">Reference proteome</keyword>
<gene>
    <name evidence="2" type="ORF">NA56DRAFT_430364</name>
</gene>